<dbReference type="PANTHER" id="PTHR12231:SF253">
    <property type="entry name" value="DPR-INTERACTING PROTEIN ETA, ISOFORM B-RELATED"/>
    <property type="match status" value="1"/>
</dbReference>
<dbReference type="SUPFAM" id="SSF48726">
    <property type="entry name" value="Immunoglobulin"/>
    <property type="match status" value="2"/>
</dbReference>
<evidence type="ECO:0000256" key="2">
    <source>
        <dbReference type="ARBA" id="ARBA00022737"/>
    </source>
</evidence>
<dbReference type="PANTHER" id="PTHR12231">
    <property type="entry name" value="CTX-RELATED TYPE I TRANSMEMBRANE PROTEIN"/>
    <property type="match status" value="1"/>
</dbReference>
<keyword evidence="1" id="KW-0732">Signal</keyword>
<dbReference type="InterPro" id="IPR007110">
    <property type="entry name" value="Ig-like_dom"/>
</dbReference>
<keyword evidence="4" id="KW-0393">Immunoglobulin domain</keyword>
<dbReference type="CDD" id="cd00096">
    <property type="entry name" value="Ig"/>
    <property type="match status" value="1"/>
</dbReference>
<feature type="domain" description="Ig-like" evidence="5">
    <location>
        <begin position="103"/>
        <end position="141"/>
    </location>
</feature>
<keyword evidence="3" id="KW-1015">Disulfide bond</keyword>
<evidence type="ECO:0000313" key="6">
    <source>
        <dbReference type="EMBL" id="PFX21980.1"/>
    </source>
</evidence>
<dbReference type="Gene3D" id="2.60.40.10">
    <property type="entry name" value="Immunoglobulins"/>
    <property type="match status" value="2"/>
</dbReference>
<dbReference type="InterPro" id="IPR013783">
    <property type="entry name" value="Ig-like_fold"/>
</dbReference>
<dbReference type="Pfam" id="PF13927">
    <property type="entry name" value="Ig_3"/>
    <property type="match status" value="2"/>
</dbReference>
<dbReference type="InterPro" id="IPR003598">
    <property type="entry name" value="Ig_sub2"/>
</dbReference>
<organism evidence="6 7">
    <name type="scientific">Stylophora pistillata</name>
    <name type="common">Smooth cauliflower coral</name>
    <dbReference type="NCBI Taxonomy" id="50429"/>
    <lineage>
        <taxon>Eukaryota</taxon>
        <taxon>Metazoa</taxon>
        <taxon>Cnidaria</taxon>
        <taxon>Anthozoa</taxon>
        <taxon>Hexacorallia</taxon>
        <taxon>Scleractinia</taxon>
        <taxon>Astrocoeniina</taxon>
        <taxon>Pocilloporidae</taxon>
        <taxon>Stylophora</taxon>
    </lineage>
</organism>
<dbReference type="STRING" id="50429.A0A2B4RZK0"/>
<proteinExistence type="predicted"/>
<dbReference type="AlphaFoldDB" id="A0A2B4RZK0"/>
<name>A0A2B4RZK0_STYPI</name>
<dbReference type="InterPro" id="IPR036179">
    <property type="entry name" value="Ig-like_dom_sf"/>
</dbReference>
<evidence type="ECO:0000313" key="7">
    <source>
        <dbReference type="Proteomes" id="UP000225706"/>
    </source>
</evidence>
<reference evidence="7" key="1">
    <citation type="journal article" date="2017" name="bioRxiv">
        <title>Comparative analysis of the genomes of Stylophora pistillata and Acropora digitifera provides evidence for extensive differences between species of corals.</title>
        <authorList>
            <person name="Voolstra C.R."/>
            <person name="Li Y."/>
            <person name="Liew Y.J."/>
            <person name="Baumgarten S."/>
            <person name="Zoccola D."/>
            <person name="Flot J.-F."/>
            <person name="Tambutte S."/>
            <person name="Allemand D."/>
            <person name="Aranda M."/>
        </authorList>
    </citation>
    <scope>NUCLEOTIDE SEQUENCE [LARGE SCALE GENOMIC DNA]</scope>
</reference>
<dbReference type="SMART" id="SM00408">
    <property type="entry name" value="IGc2"/>
    <property type="match status" value="1"/>
</dbReference>
<keyword evidence="2" id="KW-0677">Repeat</keyword>
<protein>
    <submittedName>
        <fullName evidence="6">Tyrosine-protein phosphatase Lar</fullName>
    </submittedName>
</protein>
<dbReference type="SMART" id="SM00409">
    <property type="entry name" value="IG"/>
    <property type="match status" value="1"/>
</dbReference>
<evidence type="ECO:0000256" key="3">
    <source>
        <dbReference type="ARBA" id="ARBA00023157"/>
    </source>
</evidence>
<evidence type="ECO:0000256" key="4">
    <source>
        <dbReference type="ARBA" id="ARBA00023319"/>
    </source>
</evidence>
<dbReference type="OrthoDB" id="5966807at2759"/>
<gene>
    <name evidence="6" type="primary">Lar</name>
    <name evidence="6" type="ORF">AWC38_SpisGene13534</name>
</gene>
<dbReference type="PROSITE" id="PS50835">
    <property type="entry name" value="IG_LIKE"/>
    <property type="match status" value="2"/>
</dbReference>
<comment type="caution">
    <text evidence="6">The sequence shown here is derived from an EMBL/GenBank/DDBJ whole genome shotgun (WGS) entry which is preliminary data.</text>
</comment>
<dbReference type="Proteomes" id="UP000225706">
    <property type="component" value="Unassembled WGS sequence"/>
</dbReference>
<dbReference type="EMBL" id="LSMT01000256">
    <property type="protein sequence ID" value="PFX21980.1"/>
    <property type="molecule type" value="Genomic_DNA"/>
</dbReference>
<feature type="domain" description="Ig-like" evidence="5">
    <location>
        <begin position="15"/>
        <end position="95"/>
    </location>
</feature>
<dbReference type="InterPro" id="IPR003599">
    <property type="entry name" value="Ig_sub"/>
</dbReference>
<evidence type="ECO:0000256" key="1">
    <source>
        <dbReference type="ARBA" id="ARBA00022729"/>
    </source>
</evidence>
<accession>A0A2B4RZK0</accession>
<keyword evidence="7" id="KW-1185">Reference proteome</keyword>
<sequence length="244" mass="26851">MYDVFILNYYFTVPPKTTNPPEPRSLLAIGENHTLTCKAFGDPLPKITWTKDGVPVDKIDVTGYHFHLNNVKLEDVGSYRCTASNGYGDDATTISIVGIRLPPKITNPPEPRSLLAIGVNHTLTCKAFGDPLPKTTWTKDGVPVDKFDLTGNDCEIKTVGITLQSEIWNSALSNQQSDSKVYAKNPAKQLYSVGLVYFSRFGSVVATVKMEFGKSVTDPLKPMEDEIKLKMGSLGHSQFAVNLH</sequence>
<dbReference type="InterPro" id="IPR051170">
    <property type="entry name" value="Neural/epithelial_adhesion"/>
</dbReference>
<evidence type="ECO:0000259" key="5">
    <source>
        <dbReference type="PROSITE" id="PS50835"/>
    </source>
</evidence>